<dbReference type="Proteomes" id="UP000827892">
    <property type="component" value="Chromosome I"/>
</dbReference>
<evidence type="ECO:0000256" key="2">
    <source>
        <dbReference type="SAM" id="Coils"/>
    </source>
</evidence>
<feature type="coiled-coil region" evidence="2">
    <location>
        <begin position="434"/>
        <end position="461"/>
    </location>
</feature>
<dbReference type="PANTHER" id="PTHR46292:SF1">
    <property type="entry name" value="COILED-COIL DOMAIN-CONTAINING PROTEIN 102A"/>
    <property type="match status" value="1"/>
</dbReference>
<evidence type="ECO:0000313" key="3">
    <source>
        <dbReference type="EMBL" id="ULU11667.1"/>
    </source>
</evidence>
<proteinExistence type="predicted"/>
<gene>
    <name evidence="3" type="ORF">L3Y34_015228</name>
</gene>
<name>A0AAE9DT28_CAEBR</name>
<dbReference type="EMBL" id="CP090891">
    <property type="protein sequence ID" value="ULU11667.1"/>
    <property type="molecule type" value="Genomic_DNA"/>
</dbReference>
<organism evidence="3 4">
    <name type="scientific">Caenorhabditis briggsae</name>
    <dbReference type="NCBI Taxonomy" id="6238"/>
    <lineage>
        <taxon>Eukaryota</taxon>
        <taxon>Metazoa</taxon>
        <taxon>Ecdysozoa</taxon>
        <taxon>Nematoda</taxon>
        <taxon>Chromadorea</taxon>
        <taxon>Rhabditida</taxon>
        <taxon>Rhabditina</taxon>
        <taxon>Rhabditomorpha</taxon>
        <taxon>Rhabditoidea</taxon>
        <taxon>Rhabditidae</taxon>
        <taxon>Peloderinae</taxon>
        <taxon>Caenorhabditis</taxon>
    </lineage>
</organism>
<dbReference type="AlphaFoldDB" id="A0AAE9DT28"/>
<dbReference type="PANTHER" id="PTHR46292">
    <property type="entry name" value="COILED-COIL DOMAIN-CONTAINING PROTEIN 102A"/>
    <property type="match status" value="1"/>
</dbReference>
<evidence type="ECO:0000256" key="1">
    <source>
        <dbReference type="ARBA" id="ARBA00023054"/>
    </source>
</evidence>
<evidence type="ECO:0008006" key="5">
    <source>
        <dbReference type="Google" id="ProtNLM"/>
    </source>
</evidence>
<feature type="coiled-coil region" evidence="2">
    <location>
        <begin position="534"/>
        <end position="585"/>
    </location>
</feature>
<evidence type="ECO:0000313" key="4">
    <source>
        <dbReference type="Proteomes" id="UP000827892"/>
    </source>
</evidence>
<accession>A0AAE9DT28</accession>
<sequence length="591" mass="67830">MSSSPLGVFGALPVDTLTTICRHLPMNDVVTVSHLDNELGDCVKRFIYRELKGLKVEINENESTIHFIHKDKRSTQLKLEGYAWEEVVANAKCVESLEMIISKGMSTSSLFSAFRKAPFCLRSLKIQIPKGGDKFPSKTYELRKRCYDLATKHRSSLRHLEMTTPDGQNAYANLNTATSSMRFTFNQAEEPAPSEEAEHNSSHTFVYTVFHAFLNVHTIKNVTLEIGSKFDPNLALQKAYQIALPYSGRPILERLTIEFGNNLKSMNEADMKQVLLRHVDECHVSTPNLQHFHCSLPHDEIDLSQEFLTLLNEPVTKSRRNPKSQPYKSTISLRTATGQYFLPFTLYVLLNEMADSVASIGNRYIDSNDTDMHFLRTWAVRRCQHTDWDVCERIRLCELKEARDRAAQMEKTMRWWSSCTAEWRNRWSAVRDERNRAREEAETLRHNYDLLLEEKRALAEQLYHTDSESDEAKPEVPKPEIDGTKRNAVVQTVHSISCDPPSILVTSYSQAQIEAVLREPSVDEPVETVKSDINEQLKAENEFLKDQAVELQKCRDKIETDTKTIEDLRIRIHSMERELLSAKNSKRASSS</sequence>
<reference evidence="3 4" key="1">
    <citation type="submission" date="2022-05" db="EMBL/GenBank/DDBJ databases">
        <title>Chromosome-level reference genomes for two strains of Caenorhabditis briggsae: an improved platform for comparative genomics.</title>
        <authorList>
            <person name="Stevens L."/>
            <person name="Andersen E.C."/>
        </authorList>
    </citation>
    <scope>NUCLEOTIDE SEQUENCE [LARGE SCALE GENOMIC DNA]</scope>
    <source>
        <strain evidence="3">QX1410_ONT</strain>
        <tissue evidence="3">Whole-organism</tissue>
    </source>
</reference>
<keyword evidence="1 2" id="KW-0175">Coiled coil</keyword>
<protein>
    <recommendedName>
        <fullName evidence="5">F-box domain-containing protein</fullName>
    </recommendedName>
</protein>